<reference evidence="2 3" key="1">
    <citation type="submission" date="2020-06" db="EMBL/GenBank/DDBJ databases">
        <title>Whole-genome sequence of Allochromatium humboldtianum DSM 21881, type strain.</title>
        <authorList>
            <person name="Kyndt J.A."/>
            <person name="Meyer T.E."/>
        </authorList>
    </citation>
    <scope>NUCLEOTIDE SEQUENCE [LARGE SCALE GENOMIC DNA]</scope>
    <source>
        <strain evidence="2 3">DSM 21881</strain>
    </source>
</reference>
<sequence length="68" mass="7842">MSARKTETLTIRLCPETKAALRQAAEREHRSLSNMLEIMIRDYPGLDPLQRAPNRVEVQIPLCRDQPL</sequence>
<dbReference type="AlphaFoldDB" id="A0A850R5C5"/>
<gene>
    <name evidence="2" type="ORF">HW932_01815</name>
</gene>
<dbReference type="Proteomes" id="UP000592294">
    <property type="component" value="Unassembled WGS sequence"/>
</dbReference>
<accession>A0A850R5C5</accession>
<dbReference type="RefSeq" id="WP_176974789.1">
    <property type="nucleotide sequence ID" value="NZ_JABZEO010000001.1"/>
</dbReference>
<name>A0A850R5C5_9GAMM</name>
<comment type="caution">
    <text evidence="2">The sequence shown here is derived from an EMBL/GenBank/DDBJ whole genome shotgun (WGS) entry which is preliminary data.</text>
</comment>
<dbReference type="InterPro" id="IPR002145">
    <property type="entry name" value="CopG"/>
</dbReference>
<dbReference type="InterPro" id="IPR010985">
    <property type="entry name" value="Ribbon_hlx_hlx"/>
</dbReference>
<dbReference type="SUPFAM" id="SSF47598">
    <property type="entry name" value="Ribbon-helix-helix"/>
    <property type="match status" value="1"/>
</dbReference>
<evidence type="ECO:0000313" key="3">
    <source>
        <dbReference type="Proteomes" id="UP000592294"/>
    </source>
</evidence>
<evidence type="ECO:0000259" key="1">
    <source>
        <dbReference type="Pfam" id="PF01402"/>
    </source>
</evidence>
<proteinExistence type="predicted"/>
<organism evidence="2 3">
    <name type="scientific">Allochromatium humboldtianum</name>
    <dbReference type="NCBI Taxonomy" id="504901"/>
    <lineage>
        <taxon>Bacteria</taxon>
        <taxon>Pseudomonadati</taxon>
        <taxon>Pseudomonadota</taxon>
        <taxon>Gammaproteobacteria</taxon>
        <taxon>Chromatiales</taxon>
        <taxon>Chromatiaceae</taxon>
        <taxon>Allochromatium</taxon>
    </lineage>
</organism>
<protein>
    <submittedName>
        <fullName evidence="2">Ribbon-helix-helix protein, CopG family</fullName>
    </submittedName>
</protein>
<evidence type="ECO:0000313" key="2">
    <source>
        <dbReference type="EMBL" id="NVZ07995.1"/>
    </source>
</evidence>
<dbReference type="GO" id="GO:0006355">
    <property type="term" value="P:regulation of DNA-templated transcription"/>
    <property type="evidence" value="ECO:0007669"/>
    <property type="project" value="InterPro"/>
</dbReference>
<feature type="domain" description="Ribbon-helix-helix protein CopG" evidence="1">
    <location>
        <begin position="8"/>
        <end position="43"/>
    </location>
</feature>
<dbReference type="Pfam" id="PF01402">
    <property type="entry name" value="RHH_1"/>
    <property type="match status" value="1"/>
</dbReference>
<keyword evidence="3" id="KW-1185">Reference proteome</keyword>
<dbReference type="EMBL" id="JABZEO010000001">
    <property type="protein sequence ID" value="NVZ07995.1"/>
    <property type="molecule type" value="Genomic_DNA"/>
</dbReference>